<name>A0ABS6W661_9BIFI</name>
<sequence length="188" mass="21381">MTTETTTDLLLWIDVETTGLDPTVGDLLEVGMILTTMQGDPIDATEHVIRHDPDIIKTAIDNDNTTAIAMHFRNQLLQESLLPDSQAASLAATANAINRKLDEWLTQGTLHPAGTNVDFDLQWLTLKLPYCTRLQDLNHRKLDLTTLRLAAIAQGRDPYRHGHDTIHHVHDCLSRDLNEYRYWLRDHE</sequence>
<dbReference type="EMBL" id="JAHBBD010000001">
    <property type="protein sequence ID" value="MBW3081986.1"/>
    <property type="molecule type" value="Genomic_DNA"/>
</dbReference>
<evidence type="ECO:0000313" key="2">
    <source>
        <dbReference type="Proteomes" id="UP000812844"/>
    </source>
</evidence>
<dbReference type="Proteomes" id="UP000812844">
    <property type="component" value="Unassembled WGS sequence"/>
</dbReference>
<gene>
    <name evidence="1" type="ORF">KIH73_01075</name>
</gene>
<comment type="caution">
    <text evidence="1">The sequence shown here is derived from an EMBL/GenBank/DDBJ whole genome shotgun (WGS) entry which is preliminary data.</text>
</comment>
<reference evidence="1 2" key="1">
    <citation type="submission" date="2021-05" db="EMBL/GenBank/DDBJ databases">
        <title>Phylogenetic classification of ten novel species belonging to the genus Bifidobacterium comprising B. colchicus sp. nov., B. abeli sp. nov., B. bicoloris sp. nov., B. guerezis sp. nov., B. rosaliae sp. nov., B. santillanensis sp. nov., B. argentati sp. nov., B. amazzoni sp. nov., B. pluviali sp. nov., and B. pinnaculum sp. nov.</title>
        <authorList>
            <person name="Lugli G.A."/>
            <person name="Ruiz Garcia L."/>
            <person name="Margolles A."/>
            <person name="Ventura M."/>
        </authorList>
    </citation>
    <scope>NUCLEOTIDE SEQUENCE [LARGE SCALE GENOMIC DNA]</scope>
    <source>
        <strain evidence="1 2">6T3</strain>
    </source>
</reference>
<accession>A0ABS6W661</accession>
<keyword evidence="2" id="KW-1185">Reference proteome</keyword>
<organism evidence="1 2">
    <name type="scientific">Bifidobacterium phasiani</name>
    <dbReference type="NCBI Taxonomy" id="2834431"/>
    <lineage>
        <taxon>Bacteria</taxon>
        <taxon>Bacillati</taxon>
        <taxon>Actinomycetota</taxon>
        <taxon>Actinomycetes</taxon>
        <taxon>Bifidobacteriales</taxon>
        <taxon>Bifidobacteriaceae</taxon>
        <taxon>Bifidobacterium</taxon>
    </lineage>
</organism>
<dbReference type="RefSeq" id="WP_219079661.1">
    <property type="nucleotide sequence ID" value="NZ_JAHBBD010000001.1"/>
</dbReference>
<proteinExistence type="predicted"/>
<protein>
    <submittedName>
        <fullName evidence="1">Uncharacterized protein</fullName>
    </submittedName>
</protein>
<evidence type="ECO:0000313" key="1">
    <source>
        <dbReference type="EMBL" id="MBW3081986.1"/>
    </source>
</evidence>